<proteinExistence type="predicted"/>
<keyword evidence="2" id="KW-1185">Reference proteome</keyword>
<accession>A0ACB0K733</accession>
<comment type="caution">
    <text evidence="1">The sequence shown here is derived from an EMBL/GenBank/DDBJ whole genome shotgun (WGS) entry which is preliminary data.</text>
</comment>
<protein>
    <submittedName>
        <fullName evidence="1">Uncharacterized protein</fullName>
    </submittedName>
</protein>
<organism evidence="1 2">
    <name type="scientific">Trifolium pratense</name>
    <name type="common">Red clover</name>
    <dbReference type="NCBI Taxonomy" id="57577"/>
    <lineage>
        <taxon>Eukaryota</taxon>
        <taxon>Viridiplantae</taxon>
        <taxon>Streptophyta</taxon>
        <taxon>Embryophyta</taxon>
        <taxon>Tracheophyta</taxon>
        <taxon>Spermatophyta</taxon>
        <taxon>Magnoliopsida</taxon>
        <taxon>eudicotyledons</taxon>
        <taxon>Gunneridae</taxon>
        <taxon>Pentapetalae</taxon>
        <taxon>rosids</taxon>
        <taxon>fabids</taxon>
        <taxon>Fabales</taxon>
        <taxon>Fabaceae</taxon>
        <taxon>Papilionoideae</taxon>
        <taxon>50 kb inversion clade</taxon>
        <taxon>NPAAA clade</taxon>
        <taxon>Hologalegina</taxon>
        <taxon>IRL clade</taxon>
        <taxon>Trifolieae</taxon>
        <taxon>Trifolium</taxon>
    </lineage>
</organism>
<evidence type="ECO:0000313" key="1">
    <source>
        <dbReference type="EMBL" id="CAJ2652371.1"/>
    </source>
</evidence>
<dbReference type="EMBL" id="CASHSV030000206">
    <property type="protein sequence ID" value="CAJ2652371.1"/>
    <property type="molecule type" value="Genomic_DNA"/>
</dbReference>
<sequence>MINTTTKSIKEWFKSSEALMSMLLVQLFATGMQLLSRVILVQGTYVFSLLVFIAYRHIVAAICVAPFAIYFERGREKKFNWRVWFWLFLNGLVGMTMALGFFYYGLRDTSATYSVNFLNMIPIFTFLTSIVCRMLSVRIGTWGGKAKCIGAFLCVGGALVTGLYKGKEFYIFHHHAHHSAQRNVVAAHKTNMLRGTLFLIASCFSYTSWFILQVKLVKVFPLRYWGTMISCIMAAIQSSIIGVCIDSRKEVWRLEWNLQLITILYSGAIATAATFCLLSWAITIKGPTYPPMFNPLALVFVAISAAIILGEPLKLGTLIGMVLIILGLYFFLWGKKNEIPRLPQTNVAAGELSTSITTDDSFQAQSTAVVGPSSSPDKTVLVEIDKTDKK</sequence>
<dbReference type="Proteomes" id="UP001177021">
    <property type="component" value="Unassembled WGS sequence"/>
</dbReference>
<evidence type="ECO:0000313" key="2">
    <source>
        <dbReference type="Proteomes" id="UP001177021"/>
    </source>
</evidence>
<reference evidence="1" key="1">
    <citation type="submission" date="2023-10" db="EMBL/GenBank/DDBJ databases">
        <authorList>
            <person name="Rodriguez Cubillos JULIANA M."/>
            <person name="De Vega J."/>
        </authorList>
    </citation>
    <scope>NUCLEOTIDE SEQUENCE</scope>
</reference>
<gene>
    <name evidence="1" type="ORF">MILVUS5_LOCUS19857</name>
</gene>
<name>A0ACB0K733_TRIPR</name>